<keyword evidence="3 8" id="KW-0328">Glycosyltransferase</keyword>
<keyword evidence="10" id="KW-1185">Reference proteome</keyword>
<dbReference type="GO" id="GO:0016757">
    <property type="term" value="F:glycosyltransferase activity"/>
    <property type="evidence" value="ECO:0007669"/>
    <property type="project" value="UniProtKB-UniRule"/>
</dbReference>
<evidence type="ECO:0000256" key="2">
    <source>
        <dbReference type="ARBA" id="ARBA00007647"/>
    </source>
</evidence>
<accession>O17676</accession>
<dbReference type="PaxDb" id="6239-C49A1.5"/>
<dbReference type="PhylomeDB" id="O17676"/>
<keyword evidence="7 8" id="KW-0472">Membrane</keyword>
<dbReference type="Bgee" id="WBGene00008187">
    <property type="expression patterns" value="Expressed in pharyngeal muscle cell (C elegans)"/>
</dbReference>
<dbReference type="AlphaFoldDB" id="O17676"/>
<dbReference type="FunCoup" id="O17676">
    <property type="interactions" value="17"/>
</dbReference>
<dbReference type="PANTHER" id="PTHR21645:SF14">
    <property type="entry name" value="GLYCOSYLTRANSFERASE FAMILY 92 PROTEIN-RELATED"/>
    <property type="match status" value="1"/>
</dbReference>
<dbReference type="GO" id="GO:0016020">
    <property type="term" value="C:membrane"/>
    <property type="evidence" value="ECO:0007669"/>
    <property type="project" value="UniProtKB-SubCell"/>
</dbReference>
<dbReference type="STRING" id="6239.C49A1.5.1"/>
<evidence type="ECO:0000256" key="7">
    <source>
        <dbReference type="ARBA" id="ARBA00023136"/>
    </source>
</evidence>
<dbReference type="UCSC" id="C49A1.5">
    <property type="organism name" value="c. elegans"/>
</dbReference>
<feature type="transmembrane region" description="Helical" evidence="8">
    <location>
        <begin position="12"/>
        <end position="31"/>
    </location>
</feature>
<dbReference type="InterPro" id="IPR008166">
    <property type="entry name" value="Glyco_transf_92"/>
</dbReference>
<organism evidence="9 10">
    <name type="scientific">Caenorhabditis elegans</name>
    <dbReference type="NCBI Taxonomy" id="6239"/>
    <lineage>
        <taxon>Eukaryota</taxon>
        <taxon>Metazoa</taxon>
        <taxon>Ecdysozoa</taxon>
        <taxon>Nematoda</taxon>
        <taxon>Chromadorea</taxon>
        <taxon>Rhabditida</taxon>
        <taxon>Rhabditina</taxon>
        <taxon>Rhabditomorpha</taxon>
        <taxon>Rhabditoidea</taxon>
        <taxon>Rhabditidae</taxon>
        <taxon>Peloderinae</taxon>
        <taxon>Caenorhabditis</taxon>
    </lineage>
</organism>
<dbReference type="Pfam" id="PF01697">
    <property type="entry name" value="Glyco_transf_92"/>
    <property type="match status" value="1"/>
</dbReference>
<gene>
    <name evidence="9 11" type="ORF">C49A1.5</name>
    <name evidence="9" type="ORF">CELE_C49A1.5</name>
</gene>
<protein>
    <recommendedName>
        <fullName evidence="8">Glycosyltransferase family 92 protein</fullName>
        <ecNumber evidence="8">2.4.1.-</ecNumber>
    </recommendedName>
</protein>
<dbReference type="EMBL" id="BX284601">
    <property type="protein sequence ID" value="CAB05705.2"/>
    <property type="molecule type" value="Genomic_DNA"/>
</dbReference>
<dbReference type="EC" id="2.4.1.-" evidence="8"/>
<dbReference type="eggNOG" id="KOG4735">
    <property type="taxonomic scope" value="Eukaryota"/>
</dbReference>
<proteinExistence type="inferred from homology"/>
<evidence type="ECO:0000256" key="4">
    <source>
        <dbReference type="ARBA" id="ARBA00022679"/>
    </source>
</evidence>
<dbReference type="WormBase" id="C49A1.5">
    <property type="protein sequence ID" value="CE08831"/>
    <property type="gene ID" value="WBGene00008187"/>
</dbReference>
<evidence type="ECO:0000313" key="10">
    <source>
        <dbReference type="Proteomes" id="UP000001940"/>
    </source>
</evidence>
<dbReference type="PANTHER" id="PTHR21645">
    <property type="entry name" value="GLYCOSYLTRANSFERASE FAMILY 92 PROTEIN"/>
    <property type="match status" value="1"/>
</dbReference>
<dbReference type="PIR" id="T20045">
    <property type="entry name" value="T20045"/>
</dbReference>
<evidence type="ECO:0000256" key="6">
    <source>
        <dbReference type="ARBA" id="ARBA00022989"/>
    </source>
</evidence>
<dbReference type="AGR" id="WB:WBGene00008187"/>
<evidence type="ECO:0000313" key="11">
    <source>
        <dbReference type="WormBase" id="C49A1.5"/>
    </source>
</evidence>
<dbReference type="OrthoDB" id="5809216at2759"/>
<name>O17676_CAEEL</name>
<dbReference type="Proteomes" id="UP000001940">
    <property type="component" value="Chromosome I"/>
</dbReference>
<dbReference type="HOGENOM" id="CLU_028496_1_0_1"/>
<dbReference type="InterPro" id="IPR052012">
    <property type="entry name" value="GTase_92"/>
</dbReference>
<evidence type="ECO:0000256" key="3">
    <source>
        <dbReference type="ARBA" id="ARBA00022676"/>
    </source>
</evidence>
<dbReference type="CTD" id="183587"/>
<sequence>MKRFTSKKQCMFIIVIFNLVLLLFYSISIIFKNESRISPEKFPVSHAFINSVYYYPTSKSLGKNALAFTMALDQYSHSMKNHKFTVLGYNSTHSTESIATSQTEGIRICRYVTLMARTNTVDNLEKIKIESNGVSVEIPFKIARYTAPKPVIICISPQFAAEQWQMFLMHVHVANRFGGHLHIYLTSIIESYFKLMKEYERQGYITLDYWLRMKFSDPKTPYIEPNENVEWRHQAGAQTDCLLQYKEAAEYIAFFDMDDILFPKEYPIYLEEFNSVLAAHPGTNYLFYGRREHEFVKASTLSDFSFTDLVKSLRSSQTIKNGKVVVRPDAYNSTWIHNSQHVSFDTSVKVKSPSLVHVQLPVDKNGKRNHSRDLWKIEFGSLNETIREEDVRAIEEDINRMKNSTVISTLALLLPNSDFYLPIVFKCYFDAFYKAAFVARTGVPRCPNADICDLPQREDYKCIHSDAQYISGPDMRPVTYHFSTSTFWSKDIGCYQ</sequence>
<keyword evidence="4 8" id="KW-0808">Transferase</keyword>
<keyword evidence="6 8" id="KW-1133">Transmembrane helix</keyword>
<comment type="subcellular location">
    <subcellularLocation>
        <location evidence="1">Membrane</location>
        <topology evidence="1">Single-pass membrane protein</topology>
    </subcellularLocation>
</comment>
<evidence type="ECO:0000256" key="5">
    <source>
        <dbReference type="ARBA" id="ARBA00022692"/>
    </source>
</evidence>
<reference evidence="9 10" key="1">
    <citation type="journal article" date="1998" name="Science">
        <title>Genome sequence of the nematode C. elegans: a platform for investigating biology.</title>
        <authorList>
            <consortium name="The C. elegans sequencing consortium"/>
            <person name="Sulson J.E."/>
            <person name="Waterston R."/>
        </authorList>
    </citation>
    <scope>NUCLEOTIDE SEQUENCE [LARGE SCALE GENOMIC DNA]</scope>
    <source>
        <strain evidence="9 10">Bristol N2</strain>
    </source>
</reference>
<evidence type="ECO:0000256" key="1">
    <source>
        <dbReference type="ARBA" id="ARBA00004167"/>
    </source>
</evidence>
<dbReference type="InParanoid" id="O17676"/>
<comment type="similarity">
    <text evidence="2 8">Belongs to the glycosyltransferase 92 family.</text>
</comment>
<keyword evidence="5 8" id="KW-0812">Transmembrane</keyword>
<dbReference type="KEGG" id="cel:CELE_C49A1.5"/>
<dbReference type="GeneID" id="183587"/>
<dbReference type="RefSeq" id="NP_001361871.1">
    <property type="nucleotide sequence ID" value="NM_001375238.3"/>
</dbReference>
<evidence type="ECO:0000256" key="8">
    <source>
        <dbReference type="RuleBase" id="RU366017"/>
    </source>
</evidence>
<evidence type="ECO:0000313" key="9">
    <source>
        <dbReference type="EMBL" id="CAB05705.2"/>
    </source>
</evidence>